<name>A0A166MHV3_9AGAM</name>
<accession>A0A166MHV3</accession>
<evidence type="ECO:0000313" key="1">
    <source>
        <dbReference type="EMBL" id="KZP24017.1"/>
    </source>
</evidence>
<proteinExistence type="predicted"/>
<keyword evidence="3" id="KW-1185">Reference proteome</keyword>
<dbReference type="Proteomes" id="UP000076532">
    <property type="component" value="Unassembled WGS sequence"/>
</dbReference>
<evidence type="ECO:0000313" key="2">
    <source>
        <dbReference type="EMBL" id="KZP24023.1"/>
    </source>
</evidence>
<evidence type="ECO:0000313" key="3">
    <source>
        <dbReference type="Proteomes" id="UP000076532"/>
    </source>
</evidence>
<dbReference type="EMBL" id="KV417529">
    <property type="protein sequence ID" value="KZP24023.1"/>
    <property type="molecule type" value="Genomic_DNA"/>
</dbReference>
<dbReference type="EMBL" id="KV417529">
    <property type="protein sequence ID" value="KZP24017.1"/>
    <property type="molecule type" value="Genomic_DNA"/>
</dbReference>
<organism evidence="1 3">
    <name type="scientific">Athelia psychrophila</name>
    <dbReference type="NCBI Taxonomy" id="1759441"/>
    <lineage>
        <taxon>Eukaryota</taxon>
        <taxon>Fungi</taxon>
        <taxon>Dikarya</taxon>
        <taxon>Basidiomycota</taxon>
        <taxon>Agaricomycotina</taxon>
        <taxon>Agaricomycetes</taxon>
        <taxon>Agaricomycetidae</taxon>
        <taxon>Atheliales</taxon>
        <taxon>Atheliaceae</taxon>
        <taxon>Athelia</taxon>
    </lineage>
</organism>
<protein>
    <submittedName>
        <fullName evidence="1">Uncharacterized protein</fullName>
    </submittedName>
</protein>
<sequence>MTLNFSKTSLPLWVDEGIAGRIPELRLLTLYGALERGILDHFPTTTELRICDLYPTITSLRDTFDPPHDGSSTQMPYLKTVLVQEKFKEPVQNFFADRRLLGLIVPEVRVINML</sequence>
<dbReference type="AlphaFoldDB" id="A0A166MHV3"/>
<gene>
    <name evidence="1" type="ORF">FIBSPDRAFT_857808</name>
    <name evidence="2" type="ORF">FIBSPDRAFT_857813</name>
</gene>
<reference evidence="1 3" key="1">
    <citation type="journal article" date="2016" name="Mol. Biol. Evol.">
        <title>Comparative Genomics of Early-Diverging Mushroom-Forming Fungi Provides Insights into the Origins of Lignocellulose Decay Capabilities.</title>
        <authorList>
            <person name="Nagy L.G."/>
            <person name="Riley R."/>
            <person name="Tritt A."/>
            <person name="Adam C."/>
            <person name="Daum C."/>
            <person name="Floudas D."/>
            <person name="Sun H."/>
            <person name="Yadav J.S."/>
            <person name="Pangilinan J."/>
            <person name="Larsson K.H."/>
            <person name="Matsuura K."/>
            <person name="Barry K."/>
            <person name="Labutti K."/>
            <person name="Kuo R."/>
            <person name="Ohm R.A."/>
            <person name="Bhattacharya S.S."/>
            <person name="Shirouzu T."/>
            <person name="Yoshinaga Y."/>
            <person name="Martin F.M."/>
            <person name="Grigoriev I.V."/>
            <person name="Hibbett D.S."/>
        </authorList>
    </citation>
    <scope>NUCLEOTIDE SEQUENCE [LARGE SCALE GENOMIC DNA]</scope>
    <source>
        <strain evidence="1 3">CBS 109695</strain>
    </source>
</reference>